<keyword evidence="4 6" id="KW-1133">Transmembrane helix</keyword>
<feature type="transmembrane region" description="Helical" evidence="6">
    <location>
        <begin position="172"/>
        <end position="193"/>
    </location>
</feature>
<keyword evidence="5 6" id="KW-0472">Membrane</keyword>
<dbReference type="eggNOG" id="COG1280">
    <property type="taxonomic scope" value="Bacteria"/>
</dbReference>
<feature type="transmembrane region" description="Helical" evidence="6">
    <location>
        <begin position="69"/>
        <end position="89"/>
    </location>
</feature>
<feature type="transmembrane region" description="Helical" evidence="6">
    <location>
        <begin position="110"/>
        <end position="130"/>
    </location>
</feature>
<dbReference type="InterPro" id="IPR001123">
    <property type="entry name" value="LeuE-type"/>
</dbReference>
<evidence type="ECO:0000256" key="1">
    <source>
        <dbReference type="ARBA" id="ARBA00004651"/>
    </source>
</evidence>
<accession>F2LCF4</accession>
<protein>
    <submittedName>
        <fullName evidence="7">Lysine exporter protein LYSE/YGGA</fullName>
    </submittedName>
</protein>
<organism evidence="7 8">
    <name type="scientific">Burkholderia gladioli (strain BSR3)</name>
    <dbReference type="NCBI Taxonomy" id="999541"/>
    <lineage>
        <taxon>Bacteria</taxon>
        <taxon>Pseudomonadati</taxon>
        <taxon>Pseudomonadota</taxon>
        <taxon>Betaproteobacteria</taxon>
        <taxon>Burkholderiales</taxon>
        <taxon>Burkholderiaceae</taxon>
        <taxon>Burkholderia</taxon>
    </lineage>
</organism>
<evidence type="ECO:0000313" key="7">
    <source>
        <dbReference type="EMBL" id="AEA60206.1"/>
    </source>
</evidence>
<dbReference type="PANTHER" id="PTHR30086:SF20">
    <property type="entry name" value="ARGININE EXPORTER PROTEIN ARGO-RELATED"/>
    <property type="match status" value="1"/>
</dbReference>
<evidence type="ECO:0000256" key="4">
    <source>
        <dbReference type="ARBA" id="ARBA00022989"/>
    </source>
</evidence>
<name>F2LCF4_BURGS</name>
<keyword evidence="8" id="KW-1185">Reference proteome</keyword>
<evidence type="ECO:0000256" key="5">
    <source>
        <dbReference type="ARBA" id="ARBA00023136"/>
    </source>
</evidence>
<gene>
    <name evidence="7" type="ordered locus">bgla_1g15500</name>
</gene>
<keyword evidence="3 6" id="KW-0812">Transmembrane</keyword>
<reference evidence="7 8" key="1">
    <citation type="journal article" date="2011" name="J. Bacteriol.">
        <title>Complete genome sequence of Burkholderia gladioli BSR3.</title>
        <authorList>
            <person name="Seo Y.S."/>
            <person name="Lim J."/>
            <person name="Choi B.S."/>
            <person name="Kim H."/>
            <person name="Goo E."/>
            <person name="Lee B."/>
            <person name="Lim J.S."/>
            <person name="Choi I.Y."/>
            <person name="Moon J.S."/>
            <person name="Kim J."/>
            <person name="Hwang I."/>
        </authorList>
    </citation>
    <scope>NUCLEOTIDE SEQUENCE [LARGE SCALE GENOMIC DNA]</scope>
    <source>
        <strain evidence="7 8">BSR3</strain>
    </source>
</reference>
<keyword evidence="2" id="KW-1003">Cell membrane</keyword>
<dbReference type="KEGG" id="bgd:bgla_1g15500"/>
<evidence type="ECO:0000256" key="3">
    <source>
        <dbReference type="ARBA" id="ARBA00022692"/>
    </source>
</evidence>
<dbReference type="Pfam" id="PF01810">
    <property type="entry name" value="LysE"/>
    <property type="match status" value="1"/>
</dbReference>
<sequence length="194" mass="19961">MLSPLLFGLTVASILAMPGPTNTLLATGGATVGLRRALPLALAEALGYGLAILAIGLVLAPVLEAAPRLAPALRLVVALYLFHLAYRLFRDNRDGMATRAGHGPITPRRVFVATLMNPKALVFAIDVIPFEAPHVVAYLLGFVAILAPLSIGWIALGAALGKAAAGAGRTRLVSLIGAGVLGVFGTLLMISALK</sequence>
<dbReference type="GO" id="GO:0005886">
    <property type="term" value="C:plasma membrane"/>
    <property type="evidence" value="ECO:0007669"/>
    <property type="project" value="UniProtKB-SubCell"/>
</dbReference>
<comment type="subcellular location">
    <subcellularLocation>
        <location evidence="1">Cell membrane</location>
        <topology evidence="1">Multi-pass membrane protein</topology>
    </subcellularLocation>
</comment>
<feature type="transmembrane region" description="Helical" evidence="6">
    <location>
        <begin position="37"/>
        <end position="63"/>
    </location>
</feature>
<dbReference type="GO" id="GO:0015171">
    <property type="term" value="F:amino acid transmembrane transporter activity"/>
    <property type="evidence" value="ECO:0007669"/>
    <property type="project" value="TreeGrafter"/>
</dbReference>
<feature type="transmembrane region" description="Helical" evidence="6">
    <location>
        <begin position="6"/>
        <end position="25"/>
    </location>
</feature>
<dbReference type="PANTHER" id="PTHR30086">
    <property type="entry name" value="ARGININE EXPORTER PROTEIN ARGO"/>
    <property type="match status" value="1"/>
</dbReference>
<proteinExistence type="predicted"/>
<dbReference type="AlphaFoldDB" id="F2LCF4"/>
<evidence type="ECO:0000256" key="6">
    <source>
        <dbReference type="SAM" id="Phobius"/>
    </source>
</evidence>
<dbReference type="RefSeq" id="WP_013697543.1">
    <property type="nucleotide sequence ID" value="NC_015381.1"/>
</dbReference>
<dbReference type="HOGENOM" id="CLU_095995_0_0_4"/>
<evidence type="ECO:0000313" key="8">
    <source>
        <dbReference type="Proteomes" id="UP000008316"/>
    </source>
</evidence>
<feature type="transmembrane region" description="Helical" evidence="6">
    <location>
        <begin position="136"/>
        <end position="160"/>
    </location>
</feature>
<dbReference type="EMBL" id="CP002599">
    <property type="protein sequence ID" value="AEA60206.1"/>
    <property type="molecule type" value="Genomic_DNA"/>
</dbReference>
<dbReference type="Proteomes" id="UP000008316">
    <property type="component" value="Chromosome 1"/>
</dbReference>
<dbReference type="STRING" id="999541.bgla_1g15500"/>
<evidence type="ECO:0000256" key="2">
    <source>
        <dbReference type="ARBA" id="ARBA00022475"/>
    </source>
</evidence>
<dbReference type="GO" id="GO:0033228">
    <property type="term" value="P:cysteine export across plasma membrane"/>
    <property type="evidence" value="ECO:0007669"/>
    <property type="project" value="TreeGrafter"/>
</dbReference>